<evidence type="ECO:0000256" key="8">
    <source>
        <dbReference type="ARBA" id="ARBA00023303"/>
    </source>
</evidence>
<evidence type="ECO:0000256" key="7">
    <source>
        <dbReference type="ARBA" id="ARBA00023136"/>
    </source>
</evidence>
<evidence type="ECO:0000256" key="6">
    <source>
        <dbReference type="ARBA" id="ARBA00023065"/>
    </source>
</evidence>
<feature type="transmembrane region" description="Helical" evidence="11">
    <location>
        <begin position="369"/>
        <end position="389"/>
    </location>
</feature>
<dbReference type="SUPFAM" id="SSF50182">
    <property type="entry name" value="Sm-like ribonucleoproteins"/>
    <property type="match status" value="1"/>
</dbReference>
<feature type="transmembrane region" description="Helical" evidence="11">
    <location>
        <begin position="339"/>
        <end position="357"/>
    </location>
</feature>
<keyword evidence="4 11" id="KW-0812">Transmembrane</keyword>
<dbReference type="InterPro" id="IPR016688">
    <property type="entry name" value="MscS-like_plants/fungi"/>
</dbReference>
<evidence type="ECO:0000256" key="3">
    <source>
        <dbReference type="ARBA" id="ARBA00022448"/>
    </source>
</evidence>
<proteinExistence type="inferred from homology"/>
<feature type="region of interest" description="Disordered" evidence="10">
    <location>
        <begin position="1"/>
        <end position="244"/>
    </location>
</feature>
<dbReference type="Proteomes" id="UP000682877">
    <property type="component" value="Chromosome 1"/>
</dbReference>
<feature type="compositionally biased region" description="Basic and acidic residues" evidence="10">
    <location>
        <begin position="56"/>
        <end position="66"/>
    </location>
</feature>
<feature type="compositionally biased region" description="Polar residues" evidence="10">
    <location>
        <begin position="1136"/>
        <end position="1151"/>
    </location>
</feature>
<sequence>MAVDSNDQRRDVVVKIDGEDNGDSEKFWRESSINFWHNDKSSKPPGGEEDDGSFDFMRRRSDKSEEPDPPSKLINQFLNKQKASGDEISLDMEANMPELQSNTIPPSSAAVSGSASPVTATATASYRNGTGDAIRRRQNRVTLSPSVKDSDSSGDEENRVDGSEVVKCSSNRSTMRTKTLMKTKTRSRLMDPPTPTYPEMVSGRTPKSGNLKPGFSGRNTKPGTPNQGGAMDLEEEEDPFSEEDLPEGLRKEKFCVWVIMEWIFLILIIAGLICSLVIPYLRGKTLWDLALWKWEVMVLVLICGRLVSSWFVKLFVYFVESNFLWRKKVLYFVYGIRKAVQNCLWLGLVLIAWHFLFDKKVEREMRSTVLKYVTKVLICLLVAVIIWLIKTLLVKVLASSFHMSTYFDRIQESLFTQYVIETLSGPPRIEIHIEEEKVANDIKTFEIAGRKLSPLGPKAASSSPQVTVGSGRLQKSPSRVGKSPVLSRCGSKKEGEEEGIRIDHLQRMNTKNVSAWKMKRLMNVIRKGTLSTLDEQIQDTTTQEDDKATQIRSEFEAKLAARKIFQNVAEPGSRYIYMEDFMRFLSEDESERAMDLFEGASESHKISKSCLKNWVVNAFRERRALALTLNDTKTAVNRLHRIVDVIVSIVILIIWLLILGIATTKFLLVISSQLLLVVFVFGNSCKTIFEAVIFVFVMHPFDVGDRCEIDGVQLIVEEMNILTTVFLRFDNQKIVYPNSLLGTKPIANYYRSPDMQDAIEFFVHIATPPEKTTALKQRILSYVDNKKDHWHPSPMIVFRDMCGLNSVKIAMWPTHKMNHQDMGERYVRRGQLLEEIGRLCRELDIEYRLYPLNINVKSLPAATPITSDRIPPSWNQQRSQLEVLILDADMRCNACWRDLEGRAISTTCGHLLCTEDASKILSNDGACPICDQVLSKSLMKPVDINPNEEWINMAMAGISPQIRILFINVVYFILVMKSAYRSVMFYIAQRDLEMQYKMNRVVAQCRQKCEGMQAKFSEKMEQVHTAYQKMGKRCQMMEQEVENLTKDKQELQEKFSEKSRQKRKLDEMYDQLRSEYESVKRTAIQPANNFYPRHQEPDFFSNPAVNMMENREPIRKDRSFFSPATPGPKDEIWPARQNSSNSGPFDISTDSPAIPSDLGNRRAGGGHPVYGGGGTSNPQSTLRNLILSPIKRSQLSRSRPQLFT</sequence>
<keyword evidence="7 11" id="KW-0472">Membrane</keyword>
<keyword evidence="3" id="KW-0813">Transport</keyword>
<dbReference type="SUPFAM" id="SSF57850">
    <property type="entry name" value="RING/U-box"/>
    <property type="match status" value="1"/>
</dbReference>
<feature type="compositionally biased region" description="Polar residues" evidence="10">
    <location>
        <begin position="73"/>
        <end position="82"/>
    </location>
</feature>
<dbReference type="AlphaFoldDB" id="A0A8S1ZK13"/>
<reference evidence="13" key="1">
    <citation type="submission" date="2021-01" db="EMBL/GenBank/DDBJ databases">
        <authorList>
            <person name="Bezrukov I."/>
        </authorList>
    </citation>
    <scope>NUCLEOTIDE SEQUENCE</scope>
</reference>
<evidence type="ECO:0000313" key="14">
    <source>
        <dbReference type="Proteomes" id="UP000682877"/>
    </source>
</evidence>
<feature type="coiled-coil region" evidence="9">
    <location>
        <begin position="1027"/>
        <end position="1082"/>
    </location>
</feature>
<dbReference type="Gene3D" id="3.30.40.10">
    <property type="entry name" value="Zinc/RING finger domain, C3HC4 (zinc finger)"/>
    <property type="match status" value="1"/>
</dbReference>
<keyword evidence="8" id="KW-0407">Ion channel</keyword>
<evidence type="ECO:0000256" key="2">
    <source>
        <dbReference type="ARBA" id="ARBA00008017"/>
    </source>
</evidence>
<dbReference type="FunFam" id="2.30.30.60:FF:000003">
    <property type="entry name" value="Predicted mechanosensitive ion channel"/>
    <property type="match status" value="1"/>
</dbReference>
<feature type="transmembrane region" description="Helical" evidence="11">
    <location>
        <begin position="298"/>
        <end position="319"/>
    </location>
</feature>
<evidence type="ECO:0000259" key="12">
    <source>
        <dbReference type="Pfam" id="PF00924"/>
    </source>
</evidence>
<dbReference type="EMBL" id="LR999451">
    <property type="protein sequence ID" value="CAE5960121.1"/>
    <property type="molecule type" value="Genomic_DNA"/>
</dbReference>
<keyword evidence="5 11" id="KW-1133">Transmembrane helix</keyword>
<dbReference type="Pfam" id="PF00924">
    <property type="entry name" value="MS_channel_2nd"/>
    <property type="match status" value="1"/>
</dbReference>
<feature type="transmembrane region" description="Helical" evidence="11">
    <location>
        <begin position="962"/>
        <end position="980"/>
    </location>
</feature>
<evidence type="ECO:0000256" key="11">
    <source>
        <dbReference type="SAM" id="Phobius"/>
    </source>
</evidence>
<dbReference type="GO" id="GO:0008381">
    <property type="term" value="F:mechanosensitive monoatomic ion channel activity"/>
    <property type="evidence" value="ECO:0007669"/>
    <property type="project" value="TreeGrafter"/>
</dbReference>
<feature type="region of interest" description="Disordered" evidence="10">
    <location>
        <begin position="456"/>
        <end position="497"/>
    </location>
</feature>
<dbReference type="InterPro" id="IPR010920">
    <property type="entry name" value="LSM_dom_sf"/>
</dbReference>
<feature type="compositionally biased region" description="Basic and acidic residues" evidence="10">
    <location>
        <begin position="1"/>
        <end position="29"/>
    </location>
</feature>
<dbReference type="GO" id="GO:0005886">
    <property type="term" value="C:plasma membrane"/>
    <property type="evidence" value="ECO:0007669"/>
    <property type="project" value="UniProtKB-ARBA"/>
</dbReference>
<evidence type="ECO:0000256" key="1">
    <source>
        <dbReference type="ARBA" id="ARBA00004141"/>
    </source>
</evidence>
<feature type="region of interest" description="Disordered" evidence="10">
    <location>
        <begin position="1116"/>
        <end position="1204"/>
    </location>
</feature>
<name>A0A8S1ZK13_ARAAE</name>
<evidence type="ECO:0000256" key="10">
    <source>
        <dbReference type="SAM" id="MobiDB-lite"/>
    </source>
</evidence>
<feature type="compositionally biased region" description="Polar residues" evidence="10">
    <location>
        <begin position="217"/>
        <end position="227"/>
    </location>
</feature>
<feature type="transmembrane region" description="Helical" evidence="11">
    <location>
        <begin position="254"/>
        <end position="278"/>
    </location>
</feature>
<comment type="subcellular location">
    <subcellularLocation>
        <location evidence="1">Membrane</location>
        <topology evidence="1">Multi-pass membrane protein</topology>
    </subcellularLocation>
</comment>
<feature type="compositionally biased region" description="Basic and acidic residues" evidence="10">
    <location>
        <begin position="148"/>
        <end position="164"/>
    </location>
</feature>
<feature type="compositionally biased region" description="Polar residues" evidence="10">
    <location>
        <begin position="1191"/>
        <end position="1204"/>
    </location>
</feature>
<keyword evidence="14" id="KW-1185">Reference proteome</keyword>
<feature type="compositionally biased region" description="Gly residues" evidence="10">
    <location>
        <begin position="1162"/>
        <end position="1175"/>
    </location>
</feature>
<dbReference type="InterPro" id="IPR013083">
    <property type="entry name" value="Znf_RING/FYVE/PHD"/>
</dbReference>
<evidence type="ECO:0000313" key="13">
    <source>
        <dbReference type="EMBL" id="CAE5960121.1"/>
    </source>
</evidence>
<protein>
    <recommendedName>
        <fullName evidence="12">Mechanosensitive ion channel MscS domain-containing protein</fullName>
    </recommendedName>
</protein>
<accession>A0A8S1ZK13</accession>
<dbReference type="Gene3D" id="2.30.30.60">
    <property type="match status" value="1"/>
</dbReference>
<dbReference type="PANTHER" id="PTHR31618">
    <property type="entry name" value="MECHANOSENSITIVE ION CHANNEL PROTEIN 5"/>
    <property type="match status" value="1"/>
</dbReference>
<dbReference type="GO" id="GO:0006820">
    <property type="term" value="P:monoatomic anion transport"/>
    <property type="evidence" value="ECO:0007669"/>
    <property type="project" value="TreeGrafter"/>
</dbReference>
<dbReference type="PANTHER" id="PTHR31618:SF21">
    <property type="entry name" value="MECHANOSENSITIVE ION CHANNEL PROTEIN 4"/>
    <property type="match status" value="1"/>
</dbReference>
<dbReference type="InterPro" id="IPR023408">
    <property type="entry name" value="MscS_beta-dom_sf"/>
</dbReference>
<gene>
    <name evidence="13" type="ORF">AARE701A_LOCUS3580</name>
</gene>
<dbReference type="Gene3D" id="1.20.5.1000">
    <property type="entry name" value="arf6 gtpase in complex with a specific effector, jip4"/>
    <property type="match status" value="1"/>
</dbReference>
<organism evidence="13 14">
    <name type="scientific">Arabidopsis arenosa</name>
    <name type="common">Sand rock-cress</name>
    <name type="synonym">Cardaminopsis arenosa</name>
    <dbReference type="NCBI Taxonomy" id="38785"/>
    <lineage>
        <taxon>Eukaryota</taxon>
        <taxon>Viridiplantae</taxon>
        <taxon>Streptophyta</taxon>
        <taxon>Embryophyta</taxon>
        <taxon>Tracheophyta</taxon>
        <taxon>Spermatophyta</taxon>
        <taxon>Magnoliopsida</taxon>
        <taxon>eudicotyledons</taxon>
        <taxon>Gunneridae</taxon>
        <taxon>Pentapetalae</taxon>
        <taxon>rosids</taxon>
        <taxon>malvids</taxon>
        <taxon>Brassicales</taxon>
        <taxon>Brassicaceae</taxon>
        <taxon>Camelineae</taxon>
        <taxon>Arabidopsis</taxon>
    </lineage>
</organism>
<feature type="domain" description="Mechanosensitive ion channel MscS" evidence="12">
    <location>
        <begin position="693"/>
        <end position="750"/>
    </location>
</feature>
<dbReference type="InterPro" id="IPR006685">
    <property type="entry name" value="MscS_channel_2nd"/>
</dbReference>
<evidence type="ECO:0000256" key="9">
    <source>
        <dbReference type="SAM" id="Coils"/>
    </source>
</evidence>
<evidence type="ECO:0000256" key="5">
    <source>
        <dbReference type="ARBA" id="ARBA00022989"/>
    </source>
</evidence>
<keyword evidence="6" id="KW-0406">Ion transport</keyword>
<dbReference type="GO" id="GO:0050982">
    <property type="term" value="P:detection of mechanical stimulus"/>
    <property type="evidence" value="ECO:0007669"/>
    <property type="project" value="UniProtKB-ARBA"/>
</dbReference>
<feature type="compositionally biased region" description="Polar residues" evidence="10">
    <location>
        <begin position="460"/>
        <end position="477"/>
    </location>
</feature>
<keyword evidence="9" id="KW-0175">Coiled coil</keyword>
<feature type="transmembrane region" description="Helical" evidence="11">
    <location>
        <begin position="674"/>
        <end position="697"/>
    </location>
</feature>
<feature type="transmembrane region" description="Helical" evidence="11">
    <location>
        <begin position="642"/>
        <end position="662"/>
    </location>
</feature>
<dbReference type="FunFam" id="3.30.40.10:FF:000405">
    <property type="entry name" value="E3 ubiquitin-protein ligase CCNB1IP1 homolog"/>
    <property type="match status" value="1"/>
</dbReference>
<comment type="similarity">
    <text evidence="2">Belongs to the MscS (TC 1.A.23) family.</text>
</comment>
<feature type="compositionally biased region" description="Low complexity" evidence="10">
    <location>
        <begin position="105"/>
        <end position="125"/>
    </location>
</feature>
<evidence type="ECO:0000256" key="4">
    <source>
        <dbReference type="ARBA" id="ARBA00022692"/>
    </source>
</evidence>
<feature type="compositionally biased region" description="Acidic residues" evidence="10">
    <location>
        <begin position="232"/>
        <end position="244"/>
    </location>
</feature>